<keyword evidence="2" id="KW-0732">Signal</keyword>
<dbReference type="PANTHER" id="PTHR11803">
    <property type="entry name" value="2-IMINOBUTANOATE/2-IMINOPROPANOATE DEAMINASE RIDA"/>
    <property type="match status" value="1"/>
</dbReference>
<dbReference type="PROSITE" id="PS51257">
    <property type="entry name" value="PROKAR_LIPOPROTEIN"/>
    <property type="match status" value="1"/>
</dbReference>
<dbReference type="Gene3D" id="3.30.1330.40">
    <property type="entry name" value="RutC-like"/>
    <property type="match status" value="1"/>
</dbReference>
<dbReference type="GO" id="GO:0019239">
    <property type="term" value="F:deaminase activity"/>
    <property type="evidence" value="ECO:0007669"/>
    <property type="project" value="TreeGrafter"/>
</dbReference>
<dbReference type="CDD" id="cd00448">
    <property type="entry name" value="YjgF_YER057c_UK114_family"/>
    <property type="match status" value="1"/>
</dbReference>
<dbReference type="PANTHER" id="PTHR11803:SF39">
    <property type="entry name" value="2-IMINOBUTANOATE_2-IMINOPROPANOATE DEAMINASE"/>
    <property type="match status" value="1"/>
</dbReference>
<dbReference type="AlphaFoldDB" id="A0A812YB99"/>
<feature type="non-terminal residue" evidence="3">
    <location>
        <position position="1"/>
    </location>
</feature>
<feature type="signal peptide" evidence="2">
    <location>
        <begin position="1"/>
        <end position="22"/>
    </location>
</feature>
<dbReference type="SUPFAM" id="SSF55298">
    <property type="entry name" value="YjgF-like"/>
    <property type="match status" value="1"/>
</dbReference>
<dbReference type="OrthoDB" id="309640at2759"/>
<dbReference type="InterPro" id="IPR006175">
    <property type="entry name" value="YjgF/YER057c/UK114"/>
</dbReference>
<comment type="caution">
    <text evidence="3">The sequence shown here is derived from an EMBL/GenBank/DDBJ whole genome shotgun (WGS) entry which is preliminary data.</text>
</comment>
<keyword evidence="4" id="KW-1185">Reference proteome</keyword>
<evidence type="ECO:0000256" key="1">
    <source>
        <dbReference type="SAM" id="MobiDB-lite"/>
    </source>
</evidence>
<feature type="region of interest" description="Disordered" evidence="1">
    <location>
        <begin position="21"/>
        <end position="44"/>
    </location>
</feature>
<organism evidence="3 4">
    <name type="scientific">Symbiodinium necroappetens</name>
    <dbReference type="NCBI Taxonomy" id="1628268"/>
    <lineage>
        <taxon>Eukaryota</taxon>
        <taxon>Sar</taxon>
        <taxon>Alveolata</taxon>
        <taxon>Dinophyceae</taxon>
        <taxon>Suessiales</taxon>
        <taxon>Symbiodiniaceae</taxon>
        <taxon>Symbiodinium</taxon>
    </lineage>
</organism>
<sequence length="142" mass="14599">MPVGRLFAAALLPLLALQGCDTSSKPSSTTTSTTTTTTTTTTAATKGRNASSVITVPGWPDLSGKFPLSYAVKAGGMVYVSGMQGMDMATMKLVPGGVGPETTKILSNLQQLLQAADSSMGQVTLCSVSLVNISRDFTAFNT</sequence>
<dbReference type="InterPro" id="IPR035959">
    <property type="entry name" value="RutC-like_sf"/>
</dbReference>
<dbReference type="GO" id="GO:0005829">
    <property type="term" value="C:cytosol"/>
    <property type="evidence" value="ECO:0007669"/>
    <property type="project" value="TreeGrafter"/>
</dbReference>
<protein>
    <submittedName>
        <fullName evidence="3">UK114 protein</fullName>
    </submittedName>
</protein>
<gene>
    <name evidence="3" type="primary">UK114</name>
    <name evidence="3" type="ORF">SNEC2469_LOCUS22502</name>
</gene>
<dbReference type="Pfam" id="PF01042">
    <property type="entry name" value="Ribonuc_L-PSP"/>
    <property type="match status" value="1"/>
</dbReference>
<reference evidence="3" key="1">
    <citation type="submission" date="2021-02" db="EMBL/GenBank/DDBJ databases">
        <authorList>
            <person name="Dougan E. K."/>
            <person name="Rhodes N."/>
            <person name="Thang M."/>
            <person name="Chan C."/>
        </authorList>
    </citation>
    <scope>NUCLEOTIDE SEQUENCE</scope>
</reference>
<evidence type="ECO:0000313" key="3">
    <source>
        <dbReference type="EMBL" id="CAE7770488.1"/>
    </source>
</evidence>
<proteinExistence type="predicted"/>
<name>A0A812YB99_9DINO</name>
<dbReference type="Proteomes" id="UP000601435">
    <property type="component" value="Unassembled WGS sequence"/>
</dbReference>
<evidence type="ECO:0000256" key="2">
    <source>
        <dbReference type="SAM" id="SignalP"/>
    </source>
</evidence>
<accession>A0A812YB99</accession>
<evidence type="ECO:0000313" key="4">
    <source>
        <dbReference type="Proteomes" id="UP000601435"/>
    </source>
</evidence>
<dbReference type="EMBL" id="CAJNJA010040920">
    <property type="protein sequence ID" value="CAE7770488.1"/>
    <property type="molecule type" value="Genomic_DNA"/>
</dbReference>
<feature type="chain" id="PRO_5032890742" evidence="2">
    <location>
        <begin position="23"/>
        <end position="142"/>
    </location>
</feature>